<dbReference type="Proteomes" id="UP000006695">
    <property type="component" value="Chromosome"/>
</dbReference>
<dbReference type="EMBL" id="CP000698">
    <property type="protein sequence ID" value="ABQ26765.1"/>
    <property type="molecule type" value="Genomic_DNA"/>
</dbReference>
<dbReference type="RefSeq" id="WP_011939443.1">
    <property type="nucleotide sequence ID" value="NC_009483.1"/>
</dbReference>
<organism evidence="3 4">
    <name type="scientific">Geotalea uraniireducens (strain Rf4)</name>
    <name type="common">Geobacter uraniireducens</name>
    <dbReference type="NCBI Taxonomy" id="351605"/>
    <lineage>
        <taxon>Bacteria</taxon>
        <taxon>Pseudomonadati</taxon>
        <taxon>Thermodesulfobacteriota</taxon>
        <taxon>Desulfuromonadia</taxon>
        <taxon>Geobacterales</taxon>
        <taxon>Geobacteraceae</taxon>
        <taxon>Geotalea</taxon>
    </lineage>
</organism>
<evidence type="ECO:0000259" key="1">
    <source>
        <dbReference type="Pfam" id="PF00534"/>
    </source>
</evidence>
<dbReference type="InterPro" id="IPR001296">
    <property type="entry name" value="Glyco_trans_1"/>
</dbReference>
<feature type="domain" description="Glycosyltransferase subfamily 4-like N-terminal" evidence="2">
    <location>
        <begin position="15"/>
        <end position="173"/>
    </location>
</feature>
<dbReference type="Pfam" id="PF13439">
    <property type="entry name" value="Glyco_transf_4"/>
    <property type="match status" value="1"/>
</dbReference>
<keyword evidence="4" id="KW-1185">Reference proteome</keyword>
<dbReference type="AlphaFoldDB" id="A5G4P7"/>
<protein>
    <submittedName>
        <fullName evidence="3">Glycosyl transferase, group 1</fullName>
    </submittedName>
</protein>
<dbReference type="PANTHER" id="PTHR45947:SF3">
    <property type="entry name" value="SULFOQUINOVOSYL TRANSFERASE SQD2"/>
    <property type="match status" value="1"/>
</dbReference>
<accession>A5G4P7</accession>
<name>A5G4P7_GEOUR</name>
<reference evidence="3 4" key="1">
    <citation type="submission" date="2007-05" db="EMBL/GenBank/DDBJ databases">
        <title>Complete sequence of Geobacter uraniireducens Rf4.</title>
        <authorList>
            <consortium name="US DOE Joint Genome Institute"/>
            <person name="Copeland A."/>
            <person name="Lucas S."/>
            <person name="Lapidus A."/>
            <person name="Barry K."/>
            <person name="Detter J.C."/>
            <person name="Glavina del Rio T."/>
            <person name="Hammon N."/>
            <person name="Israni S."/>
            <person name="Dalin E."/>
            <person name="Tice H."/>
            <person name="Pitluck S."/>
            <person name="Chertkov O."/>
            <person name="Brettin T."/>
            <person name="Bruce D."/>
            <person name="Han C."/>
            <person name="Schmutz J."/>
            <person name="Larimer F."/>
            <person name="Land M."/>
            <person name="Hauser L."/>
            <person name="Kyrpides N."/>
            <person name="Mikhailova N."/>
            <person name="Shelobolina E."/>
            <person name="Aklujkar M."/>
            <person name="Lovley D."/>
            <person name="Richardson P."/>
        </authorList>
    </citation>
    <scope>NUCLEOTIDE SEQUENCE [LARGE SCALE GENOMIC DNA]</scope>
    <source>
        <strain evidence="3 4">Rf4</strain>
    </source>
</reference>
<evidence type="ECO:0000313" key="4">
    <source>
        <dbReference type="Proteomes" id="UP000006695"/>
    </source>
</evidence>
<sequence length="387" mass="43278">MRIAYVAVKGIPIGGGIEKVTEEIGSRLVERGHEVIVYASRDYGTTDCLYNGMRIKTVPSINTKALHKLSICFMATLDVMFRESVDLVHVHAVGPSIFSLFPRLLGIPTVVQTHGLEWKRDKWGIIGKAFLKLAELSVVAFPSRATSVSLVQKQYFKEKFGRDVTYIPNGVSPVEKREPCWLLQQGIIPGRYILFAARLVEEKGTHFLIQAFRKLNTDMQLVIAGDAAHAEKYKTLLNELAGDDPRIIFTGFVNGEPLTELFSNAYLFCLPSTIEGLPVALLEAMNYGNCCLASDIPENLEALEAHGYTFRNRDVFDLRQRLAELVASPEKVEAKKAAGAEHVYRTYSWDRVTDQMEELYRSLVQDTSVKVCTPPGKYRKSAGEILT</sequence>
<dbReference type="GO" id="GO:0016757">
    <property type="term" value="F:glycosyltransferase activity"/>
    <property type="evidence" value="ECO:0007669"/>
    <property type="project" value="InterPro"/>
</dbReference>
<gene>
    <name evidence="3" type="ordered locus">Gura_2587</name>
</gene>
<evidence type="ECO:0000259" key="2">
    <source>
        <dbReference type="Pfam" id="PF13439"/>
    </source>
</evidence>
<dbReference type="InterPro" id="IPR050194">
    <property type="entry name" value="Glycosyltransferase_grp1"/>
</dbReference>
<dbReference type="STRING" id="351605.Gura_2587"/>
<proteinExistence type="predicted"/>
<keyword evidence="3" id="KW-0808">Transferase</keyword>
<dbReference type="HOGENOM" id="CLU_009583_2_2_7"/>
<evidence type="ECO:0000313" key="3">
    <source>
        <dbReference type="EMBL" id="ABQ26765.1"/>
    </source>
</evidence>
<dbReference type="SUPFAM" id="SSF53756">
    <property type="entry name" value="UDP-Glycosyltransferase/glycogen phosphorylase"/>
    <property type="match status" value="1"/>
</dbReference>
<dbReference type="PANTHER" id="PTHR45947">
    <property type="entry name" value="SULFOQUINOVOSYL TRANSFERASE SQD2"/>
    <property type="match status" value="1"/>
</dbReference>
<dbReference type="CDD" id="cd03801">
    <property type="entry name" value="GT4_PimA-like"/>
    <property type="match status" value="1"/>
</dbReference>
<dbReference type="InterPro" id="IPR028098">
    <property type="entry name" value="Glyco_trans_4-like_N"/>
</dbReference>
<dbReference type="CAZy" id="GT4">
    <property type="family name" value="Glycosyltransferase Family 4"/>
</dbReference>
<dbReference type="OrthoDB" id="5490278at2"/>
<feature type="domain" description="Glycosyl transferase family 1" evidence="1">
    <location>
        <begin position="191"/>
        <end position="337"/>
    </location>
</feature>
<dbReference type="KEGG" id="gur:Gura_2587"/>
<dbReference type="Gene3D" id="3.40.50.2000">
    <property type="entry name" value="Glycogen Phosphorylase B"/>
    <property type="match status" value="2"/>
</dbReference>
<dbReference type="Pfam" id="PF00534">
    <property type="entry name" value="Glycos_transf_1"/>
    <property type="match status" value="1"/>
</dbReference>